<name>A0A286U3X9_9BACT</name>
<accession>A0A286U3X9</accession>
<dbReference type="Proteomes" id="UP000218542">
    <property type="component" value="Unassembled WGS sequence"/>
</dbReference>
<evidence type="ECO:0000313" key="2">
    <source>
        <dbReference type="Proteomes" id="UP000218542"/>
    </source>
</evidence>
<keyword evidence="2" id="KW-1185">Reference proteome</keyword>
<comment type="caution">
    <text evidence="1">The sequence shown here is derived from an EMBL/GenBank/DDBJ whole genome shotgun (WGS) entry which is preliminary data.</text>
</comment>
<sequence length="104" mass="11552">MIPISSGGSDSVYERIGVVFVFGKDTLTEKIINKSMRDQAVKVGADAIIYARYKDIETDRYFESFGSAFVDFDWAKKQGTGNWLMKGRPVGAGLVISYKASQKK</sequence>
<dbReference type="GO" id="GO:0016874">
    <property type="term" value="F:ligase activity"/>
    <property type="evidence" value="ECO:0007669"/>
    <property type="project" value="UniProtKB-KW"/>
</dbReference>
<evidence type="ECO:0000313" key="1">
    <source>
        <dbReference type="EMBL" id="GAX62833.1"/>
    </source>
</evidence>
<proteinExistence type="predicted"/>
<gene>
    <name evidence="1" type="ORF">SCALIN_C44_0014</name>
</gene>
<organism evidence="1 2">
    <name type="scientific">Candidatus Scalindua japonica</name>
    <dbReference type="NCBI Taxonomy" id="1284222"/>
    <lineage>
        <taxon>Bacteria</taxon>
        <taxon>Pseudomonadati</taxon>
        <taxon>Planctomycetota</taxon>
        <taxon>Candidatus Brocadiia</taxon>
        <taxon>Candidatus Brocadiales</taxon>
        <taxon>Candidatus Scalinduaceae</taxon>
        <taxon>Candidatus Scalindua</taxon>
    </lineage>
</organism>
<reference evidence="2" key="1">
    <citation type="journal article" date="2017" name="Environ. Microbiol. Rep.">
        <title>Genetic Diversity of Marine Anaerobic Ammonium-Oxidizing Bacteria as Revealed by Genomic and Proteomic Analyses of 'Candidatus Scalindua japonica'.</title>
        <authorList>
            <person name="Oshiki M."/>
            <person name="Mizuto K."/>
            <person name="Kimura Z."/>
            <person name="Kindaichi T."/>
            <person name="Satoh H."/>
            <person name="Okabe S."/>
        </authorList>
    </citation>
    <scope>NUCLEOTIDE SEQUENCE [LARGE SCALE GENOMIC DNA]</scope>
    <source>
        <strain evidence="2">husup-a2</strain>
    </source>
</reference>
<dbReference type="EMBL" id="BAOS01000044">
    <property type="protein sequence ID" value="GAX62833.1"/>
    <property type="molecule type" value="Genomic_DNA"/>
</dbReference>
<dbReference type="AlphaFoldDB" id="A0A286U3X9"/>
<protein>
    <submittedName>
        <fullName evidence="1">Acyl-coenzyme A synthetase/AMP-(Fatty) acid ligase</fullName>
    </submittedName>
</protein>
<keyword evidence="1" id="KW-0436">Ligase</keyword>